<evidence type="ECO:0000313" key="1">
    <source>
        <dbReference type="EMBL" id="MCH8616689.1"/>
    </source>
</evidence>
<sequence>MADQWAGRERIRLLNPAFTGATIARATEGYVEVTGSGLPFAYAYLIAPFVLHSETRSKLPGSLATRLLPWTEKFGEVIATFPQRVAELSPYSSKGILLATLGGLAELSGDASLFAKPNASLKRYTGQSGSTEVENILKKSHFVGKWLAAAGTPATVFTALGVRFEDHYK</sequence>
<comment type="caution">
    <text evidence="1">The sequence shown here is derived from an EMBL/GenBank/DDBJ whole genome shotgun (WGS) entry which is preliminary data.</text>
</comment>
<name>A0ABS9VQ92_9SPHN</name>
<dbReference type="Proteomes" id="UP001203058">
    <property type="component" value="Unassembled WGS sequence"/>
</dbReference>
<protein>
    <submittedName>
        <fullName evidence="1">DUF6521 family protein</fullName>
    </submittedName>
</protein>
<dbReference type="EMBL" id="JAKZHW010000002">
    <property type="protein sequence ID" value="MCH8616689.1"/>
    <property type="molecule type" value="Genomic_DNA"/>
</dbReference>
<organism evidence="1 2">
    <name type="scientific">Sphingomonas telluris</name>
    <dbReference type="NCBI Taxonomy" id="2907998"/>
    <lineage>
        <taxon>Bacteria</taxon>
        <taxon>Pseudomonadati</taxon>
        <taxon>Pseudomonadota</taxon>
        <taxon>Alphaproteobacteria</taxon>
        <taxon>Sphingomonadales</taxon>
        <taxon>Sphingomonadaceae</taxon>
        <taxon>Sphingomonas</taxon>
    </lineage>
</organism>
<dbReference type="InterPro" id="IPR045390">
    <property type="entry name" value="ABC-3C_MC3"/>
</dbReference>
<reference evidence="1 2" key="1">
    <citation type="submission" date="2022-03" db="EMBL/GenBank/DDBJ databases">
        <authorList>
            <person name="Jo J.-H."/>
            <person name="Im W.-T."/>
        </authorList>
    </citation>
    <scope>NUCLEOTIDE SEQUENCE [LARGE SCALE GENOMIC DNA]</scope>
    <source>
        <strain evidence="1 2">SM33</strain>
    </source>
</reference>
<dbReference type="RefSeq" id="WP_241447586.1">
    <property type="nucleotide sequence ID" value="NZ_JAKZHW010000002.1"/>
</dbReference>
<gene>
    <name evidence="1" type="ORF">LZ016_11335</name>
</gene>
<accession>A0ABS9VQ92</accession>
<proteinExistence type="predicted"/>
<keyword evidence="2" id="KW-1185">Reference proteome</keyword>
<evidence type="ECO:0000313" key="2">
    <source>
        <dbReference type="Proteomes" id="UP001203058"/>
    </source>
</evidence>
<dbReference type="Pfam" id="PF20131">
    <property type="entry name" value="MC3"/>
    <property type="match status" value="1"/>
</dbReference>